<dbReference type="Proteomes" id="UP001305414">
    <property type="component" value="Unassembled WGS sequence"/>
</dbReference>
<comment type="caution">
    <text evidence="1">The sequence shown here is derived from an EMBL/GenBank/DDBJ whole genome shotgun (WGS) entry which is preliminary data.</text>
</comment>
<dbReference type="EMBL" id="JAWHQM010000011">
    <property type="protein sequence ID" value="KAK5629216.1"/>
    <property type="molecule type" value="Genomic_DNA"/>
</dbReference>
<sequence length="86" mass="9326">MADPVSLALGIAPLVLSAVKGLKAVRSTLKALRGHDRVIRRLRRSFTTQSHVFLDECHLLLQQVADPDDVVFMLEDGESGFGATPA</sequence>
<evidence type="ECO:0000313" key="1">
    <source>
        <dbReference type="EMBL" id="KAK5629216.1"/>
    </source>
</evidence>
<organism evidence="1 2">
    <name type="scientific">Xylaria bambusicola</name>
    <dbReference type="NCBI Taxonomy" id="326684"/>
    <lineage>
        <taxon>Eukaryota</taxon>
        <taxon>Fungi</taxon>
        <taxon>Dikarya</taxon>
        <taxon>Ascomycota</taxon>
        <taxon>Pezizomycotina</taxon>
        <taxon>Sordariomycetes</taxon>
        <taxon>Xylariomycetidae</taxon>
        <taxon>Xylariales</taxon>
        <taxon>Xylariaceae</taxon>
        <taxon>Xylaria</taxon>
    </lineage>
</organism>
<accession>A0AAN7UPM4</accession>
<proteinExistence type="predicted"/>
<dbReference type="AlphaFoldDB" id="A0AAN7UPM4"/>
<gene>
    <name evidence="1" type="ORF">RRF57_004931</name>
</gene>
<evidence type="ECO:0000313" key="2">
    <source>
        <dbReference type="Proteomes" id="UP001305414"/>
    </source>
</evidence>
<reference evidence="1 2" key="1">
    <citation type="submission" date="2023-10" db="EMBL/GenBank/DDBJ databases">
        <title>Draft genome sequence of Xylaria bambusicola isolate GMP-LS, the root and basal stem rot pathogen of sugarcane in Indonesia.</title>
        <authorList>
            <person name="Selvaraj P."/>
            <person name="Muralishankar V."/>
            <person name="Muruganantham S."/>
            <person name="Sp S."/>
            <person name="Haryani S."/>
            <person name="Lau K.J.X."/>
            <person name="Naqvi N.I."/>
        </authorList>
    </citation>
    <scope>NUCLEOTIDE SEQUENCE [LARGE SCALE GENOMIC DNA]</scope>
    <source>
        <strain evidence="1">GMP-LS</strain>
    </source>
</reference>
<protein>
    <submittedName>
        <fullName evidence="1">Uncharacterized protein</fullName>
    </submittedName>
</protein>
<name>A0AAN7UPM4_9PEZI</name>
<keyword evidence="2" id="KW-1185">Reference proteome</keyword>